<proteinExistence type="predicted"/>
<evidence type="ECO:0000313" key="1">
    <source>
        <dbReference type="EMBL" id="CAL1360954.1"/>
    </source>
</evidence>
<gene>
    <name evidence="1" type="ORF">LTRI10_LOCUS8355</name>
</gene>
<accession>A0AAV2CWQ9</accession>
<keyword evidence="2" id="KW-1185">Reference proteome</keyword>
<reference evidence="1 2" key="1">
    <citation type="submission" date="2024-04" db="EMBL/GenBank/DDBJ databases">
        <authorList>
            <person name="Fracassetti M."/>
        </authorList>
    </citation>
    <scope>NUCLEOTIDE SEQUENCE [LARGE SCALE GENOMIC DNA]</scope>
</reference>
<dbReference type="Proteomes" id="UP001497516">
    <property type="component" value="Chromosome 10"/>
</dbReference>
<protein>
    <submittedName>
        <fullName evidence="1">Uncharacterized protein</fullName>
    </submittedName>
</protein>
<dbReference type="AlphaFoldDB" id="A0AAV2CWQ9"/>
<sequence>MFSDRVQITIQELPPHLRHRHNTRSLTPVLLSSVNSTHTLVPPLSPAFPSACGLTPTPANIWQGYVADGTLVSSNSTSSSASKLPKSYHDWCSPFSLQELLHVGS</sequence>
<evidence type="ECO:0000313" key="2">
    <source>
        <dbReference type="Proteomes" id="UP001497516"/>
    </source>
</evidence>
<name>A0AAV2CWQ9_9ROSI</name>
<organism evidence="1 2">
    <name type="scientific">Linum trigynum</name>
    <dbReference type="NCBI Taxonomy" id="586398"/>
    <lineage>
        <taxon>Eukaryota</taxon>
        <taxon>Viridiplantae</taxon>
        <taxon>Streptophyta</taxon>
        <taxon>Embryophyta</taxon>
        <taxon>Tracheophyta</taxon>
        <taxon>Spermatophyta</taxon>
        <taxon>Magnoliopsida</taxon>
        <taxon>eudicotyledons</taxon>
        <taxon>Gunneridae</taxon>
        <taxon>Pentapetalae</taxon>
        <taxon>rosids</taxon>
        <taxon>fabids</taxon>
        <taxon>Malpighiales</taxon>
        <taxon>Linaceae</taxon>
        <taxon>Linum</taxon>
    </lineage>
</organism>
<dbReference type="EMBL" id="OZ034814">
    <property type="protein sequence ID" value="CAL1360954.1"/>
    <property type="molecule type" value="Genomic_DNA"/>
</dbReference>